<dbReference type="EMBL" id="JAVHJO010000010">
    <property type="protein sequence ID" value="KAK6535469.1"/>
    <property type="molecule type" value="Genomic_DNA"/>
</dbReference>
<proteinExistence type="predicted"/>
<organism evidence="2 3">
    <name type="scientific">Orbilia ellipsospora</name>
    <dbReference type="NCBI Taxonomy" id="2528407"/>
    <lineage>
        <taxon>Eukaryota</taxon>
        <taxon>Fungi</taxon>
        <taxon>Dikarya</taxon>
        <taxon>Ascomycota</taxon>
        <taxon>Pezizomycotina</taxon>
        <taxon>Orbiliomycetes</taxon>
        <taxon>Orbiliales</taxon>
        <taxon>Orbiliaceae</taxon>
        <taxon>Orbilia</taxon>
    </lineage>
</organism>
<dbReference type="Proteomes" id="UP001365542">
    <property type="component" value="Unassembled WGS sequence"/>
</dbReference>
<keyword evidence="1" id="KW-0732">Signal</keyword>
<feature type="chain" id="PRO_5043564303" evidence="1">
    <location>
        <begin position="23"/>
        <end position="351"/>
    </location>
</feature>
<gene>
    <name evidence="2" type="ORF">TWF694_001925</name>
</gene>
<reference evidence="2 3" key="1">
    <citation type="submission" date="2019-10" db="EMBL/GenBank/DDBJ databases">
        <authorList>
            <person name="Palmer J.M."/>
        </authorList>
    </citation>
    <scope>NUCLEOTIDE SEQUENCE [LARGE SCALE GENOMIC DNA]</scope>
    <source>
        <strain evidence="2 3">TWF694</strain>
    </source>
</reference>
<name>A0AAV9X6X9_9PEZI</name>
<evidence type="ECO:0000313" key="3">
    <source>
        <dbReference type="Proteomes" id="UP001365542"/>
    </source>
</evidence>
<protein>
    <submittedName>
        <fullName evidence="2">Uncharacterized protein</fullName>
    </submittedName>
</protein>
<dbReference type="AlphaFoldDB" id="A0AAV9X6X9"/>
<evidence type="ECO:0000313" key="2">
    <source>
        <dbReference type="EMBL" id="KAK6535469.1"/>
    </source>
</evidence>
<evidence type="ECO:0000256" key="1">
    <source>
        <dbReference type="SAM" id="SignalP"/>
    </source>
</evidence>
<sequence>MKSLKTLLFSTLPVLFARTASACAADNCLRAVIASAFTTRHGTADCSSYFLATVTPPTVTITASATITTGTTVIQYVSETDTAHATDTINSHVTLTVNAASTSTTLFPPGDRKKNKRQVTVNPTSIPAYASPCSGAARYSSACSCIGVSHVTVTVPAPSTTITQTTTSTTTVTSTLTTTTITSTVTDQTVTVTTTDSTQTNAQVVVVTATTFLMQSLDYNAGDYLVPSNGGFGLAASSASAAKFQILASNGLMNLTDGSALYGTPSEVASGSDTVYFISGSPSSTVPCAPYCNIAAATNQVTCLMTCNDSSGNSHAYNMWGIYATYLVTYVDGSTVNAAMQPITFKAVAYS</sequence>
<comment type="caution">
    <text evidence="2">The sequence shown here is derived from an EMBL/GenBank/DDBJ whole genome shotgun (WGS) entry which is preliminary data.</text>
</comment>
<feature type="signal peptide" evidence="1">
    <location>
        <begin position="1"/>
        <end position="22"/>
    </location>
</feature>
<keyword evidence="3" id="KW-1185">Reference proteome</keyword>
<accession>A0AAV9X6X9</accession>